<organism evidence="6 7">
    <name type="scientific">Niastella koreensis</name>
    <dbReference type="NCBI Taxonomy" id="354356"/>
    <lineage>
        <taxon>Bacteria</taxon>
        <taxon>Pseudomonadati</taxon>
        <taxon>Bacteroidota</taxon>
        <taxon>Chitinophagia</taxon>
        <taxon>Chitinophagales</taxon>
        <taxon>Chitinophagaceae</taxon>
        <taxon>Niastella</taxon>
    </lineage>
</organism>
<dbReference type="Proteomes" id="UP000192277">
    <property type="component" value="Unassembled WGS sequence"/>
</dbReference>
<evidence type="ECO:0000259" key="4">
    <source>
        <dbReference type="PROSITE" id="PS50043"/>
    </source>
</evidence>
<dbReference type="PANTHER" id="PTHR43214">
    <property type="entry name" value="TWO-COMPONENT RESPONSE REGULATOR"/>
    <property type="match status" value="1"/>
</dbReference>
<dbReference type="PANTHER" id="PTHR43214:SF43">
    <property type="entry name" value="TWO-COMPONENT RESPONSE REGULATOR"/>
    <property type="match status" value="1"/>
</dbReference>
<dbReference type="EMBL" id="LWBO01000024">
    <property type="protein sequence ID" value="OQP44398.1"/>
    <property type="molecule type" value="Genomic_DNA"/>
</dbReference>
<dbReference type="InterPro" id="IPR016032">
    <property type="entry name" value="Sig_transdc_resp-reg_C-effctor"/>
</dbReference>
<keyword evidence="7" id="KW-1185">Reference proteome</keyword>
<comment type="caution">
    <text evidence="6">The sequence shown here is derived from an EMBL/GenBank/DDBJ whole genome shotgun (WGS) entry which is preliminary data.</text>
</comment>
<protein>
    <submittedName>
        <fullName evidence="6">DNA-binding response regulator</fullName>
    </submittedName>
</protein>
<evidence type="ECO:0000256" key="1">
    <source>
        <dbReference type="ARBA" id="ARBA00022553"/>
    </source>
</evidence>
<dbReference type="Pfam" id="PF00196">
    <property type="entry name" value="GerE"/>
    <property type="match status" value="1"/>
</dbReference>
<sequence>MLSKLINIAIVDTHTLFRKTLKNYISDQRNMNVVIQSPNISDLLSKLKDFEVHILLMEVYVPEQNGVDAVKNIKSKYPDIKILALSTCTEMNSLNELLDAGVYGIISKTDEPDELIRAIEAISEKGIYRSALFTEIMYWNKQHNLMSNKETTTVSLNKRESEMLQLLWEEKSNKEIAGYLYLSVRSVEKIRQDLKEKLGVKSTIGLIKYGINKKIIKVTSPVYTKWLQP</sequence>
<accession>A0ABX3NSA7</accession>
<keyword evidence="2 6" id="KW-0238">DNA-binding</keyword>
<dbReference type="CDD" id="cd17535">
    <property type="entry name" value="REC_NarL-like"/>
    <property type="match status" value="1"/>
</dbReference>
<dbReference type="PROSITE" id="PS50110">
    <property type="entry name" value="RESPONSE_REGULATORY"/>
    <property type="match status" value="1"/>
</dbReference>
<feature type="domain" description="HTH luxR-type" evidence="4">
    <location>
        <begin position="149"/>
        <end position="214"/>
    </location>
</feature>
<dbReference type="InterPro" id="IPR000792">
    <property type="entry name" value="Tscrpt_reg_LuxR_C"/>
</dbReference>
<dbReference type="InterPro" id="IPR039420">
    <property type="entry name" value="WalR-like"/>
</dbReference>
<dbReference type="InterPro" id="IPR058245">
    <property type="entry name" value="NreC/VraR/RcsB-like_REC"/>
</dbReference>
<dbReference type="SUPFAM" id="SSF46894">
    <property type="entry name" value="C-terminal effector domain of the bipartite response regulators"/>
    <property type="match status" value="1"/>
</dbReference>
<dbReference type="RefSeq" id="WP_014218576.1">
    <property type="nucleotide sequence ID" value="NZ_LWBO01000024.1"/>
</dbReference>
<evidence type="ECO:0000313" key="7">
    <source>
        <dbReference type="Proteomes" id="UP000192277"/>
    </source>
</evidence>
<dbReference type="PROSITE" id="PS50043">
    <property type="entry name" value="HTH_LUXR_2"/>
    <property type="match status" value="1"/>
</dbReference>
<reference evidence="6 7" key="1">
    <citation type="submission" date="2016-04" db="EMBL/GenBank/DDBJ databases">
        <authorList>
            <person name="Chen L."/>
            <person name="Zhuang W."/>
            <person name="Wang G."/>
        </authorList>
    </citation>
    <scope>NUCLEOTIDE SEQUENCE [LARGE SCALE GENOMIC DNA]</scope>
    <source>
        <strain evidence="7">GR20</strain>
    </source>
</reference>
<evidence type="ECO:0000259" key="5">
    <source>
        <dbReference type="PROSITE" id="PS50110"/>
    </source>
</evidence>
<gene>
    <name evidence="6" type="ORF">A4D02_34810</name>
</gene>
<comment type="caution">
    <text evidence="3">Lacks conserved residue(s) required for the propagation of feature annotation.</text>
</comment>
<dbReference type="InterPro" id="IPR011006">
    <property type="entry name" value="CheY-like_superfamily"/>
</dbReference>
<evidence type="ECO:0000256" key="2">
    <source>
        <dbReference type="ARBA" id="ARBA00023125"/>
    </source>
</evidence>
<keyword evidence="1" id="KW-0597">Phosphoprotein</keyword>
<dbReference type="GO" id="GO:0003677">
    <property type="term" value="F:DNA binding"/>
    <property type="evidence" value="ECO:0007669"/>
    <property type="project" value="UniProtKB-KW"/>
</dbReference>
<dbReference type="SUPFAM" id="SSF52172">
    <property type="entry name" value="CheY-like"/>
    <property type="match status" value="1"/>
</dbReference>
<feature type="domain" description="Response regulatory" evidence="5">
    <location>
        <begin position="7"/>
        <end position="123"/>
    </location>
</feature>
<dbReference type="Gene3D" id="3.40.50.2300">
    <property type="match status" value="1"/>
</dbReference>
<dbReference type="InterPro" id="IPR001789">
    <property type="entry name" value="Sig_transdc_resp-reg_receiver"/>
</dbReference>
<dbReference type="SMART" id="SM00421">
    <property type="entry name" value="HTH_LUXR"/>
    <property type="match status" value="1"/>
</dbReference>
<name>A0ABX3NSA7_9BACT</name>
<evidence type="ECO:0000313" key="6">
    <source>
        <dbReference type="EMBL" id="OQP44398.1"/>
    </source>
</evidence>
<dbReference type="CDD" id="cd06170">
    <property type="entry name" value="LuxR_C_like"/>
    <property type="match status" value="1"/>
</dbReference>
<proteinExistence type="predicted"/>
<dbReference type="Pfam" id="PF00072">
    <property type="entry name" value="Response_reg"/>
    <property type="match status" value="1"/>
</dbReference>
<evidence type="ECO:0000256" key="3">
    <source>
        <dbReference type="PROSITE-ProRule" id="PRU00169"/>
    </source>
</evidence>
<dbReference type="SMART" id="SM00448">
    <property type="entry name" value="REC"/>
    <property type="match status" value="1"/>
</dbReference>